<feature type="compositionally biased region" description="Basic and acidic residues" evidence="1">
    <location>
        <begin position="63"/>
        <end position="74"/>
    </location>
</feature>
<dbReference type="GeneID" id="6142064"/>
<keyword evidence="3" id="KW-1185">Reference proteome</keyword>
<comment type="caution">
    <text evidence="2">The sequence shown here is derived from an EMBL/GenBank/DDBJ whole genome shotgun (WGS) entry which is preliminary data.</text>
</comment>
<feature type="region of interest" description="Disordered" evidence="1">
    <location>
        <begin position="35"/>
        <end position="74"/>
    </location>
</feature>
<dbReference type="RefSeq" id="WP_012329630.1">
    <property type="nucleotide sequence ID" value="NZ_BJXP01000051.1"/>
</dbReference>
<accession>A0ABV2NS89</accession>
<reference evidence="2 3" key="1">
    <citation type="submission" date="2024-06" db="EMBL/GenBank/DDBJ databases">
        <title>Genomics of switchgrass bacterial isolates.</title>
        <authorList>
            <person name="Shade A."/>
        </authorList>
    </citation>
    <scope>NUCLEOTIDE SEQUENCE [LARGE SCALE GENOMIC DNA]</scope>
    <source>
        <strain evidence="2 3">PvP084</strain>
    </source>
</reference>
<evidence type="ECO:0000256" key="1">
    <source>
        <dbReference type="SAM" id="MobiDB-lite"/>
    </source>
</evidence>
<evidence type="ECO:0000313" key="3">
    <source>
        <dbReference type="Proteomes" id="UP001549119"/>
    </source>
</evidence>
<proteinExistence type="predicted"/>
<dbReference type="EMBL" id="JBEPNW010000003">
    <property type="protein sequence ID" value="MET3869286.1"/>
    <property type="molecule type" value="Genomic_DNA"/>
</dbReference>
<protein>
    <submittedName>
        <fullName evidence="2">Uncharacterized protein</fullName>
    </submittedName>
</protein>
<name>A0ABV2NS89_9HYPH</name>
<gene>
    <name evidence="2" type="ORF">ABIC20_006664</name>
</gene>
<organism evidence="2 3">
    <name type="scientific">Methylobacterium radiotolerans</name>
    <dbReference type="NCBI Taxonomy" id="31998"/>
    <lineage>
        <taxon>Bacteria</taxon>
        <taxon>Pseudomonadati</taxon>
        <taxon>Pseudomonadota</taxon>
        <taxon>Alphaproteobacteria</taxon>
        <taxon>Hyphomicrobiales</taxon>
        <taxon>Methylobacteriaceae</taxon>
        <taxon>Methylobacterium</taxon>
    </lineage>
</organism>
<dbReference type="Proteomes" id="UP001549119">
    <property type="component" value="Unassembled WGS sequence"/>
</dbReference>
<sequence>MTVGTTLTRGAVIGLVAPFIGIHAALAAPFTGTGGGPETTINAPYRSSVGQTVPPGAGAAPLHDPRERTRRQKDLDAVLGSVCDGC</sequence>
<evidence type="ECO:0000313" key="2">
    <source>
        <dbReference type="EMBL" id="MET3869286.1"/>
    </source>
</evidence>